<feature type="transmembrane region" description="Helical" evidence="1">
    <location>
        <begin position="15"/>
        <end position="35"/>
    </location>
</feature>
<keyword evidence="1" id="KW-0472">Membrane</keyword>
<name>A0A0B7AWU0_9EUPU</name>
<dbReference type="EMBL" id="HACG01037636">
    <property type="protein sequence ID" value="CEK84501.1"/>
    <property type="molecule type" value="Transcribed_RNA"/>
</dbReference>
<keyword evidence="1" id="KW-1133">Transmembrane helix</keyword>
<dbReference type="InterPro" id="IPR010404">
    <property type="entry name" value="CpcT/CpeT"/>
</dbReference>
<proteinExistence type="predicted"/>
<reference evidence="2" key="1">
    <citation type="submission" date="2014-12" db="EMBL/GenBank/DDBJ databases">
        <title>Insight into the proteome of Arion vulgaris.</title>
        <authorList>
            <person name="Aradska J."/>
            <person name="Bulat T."/>
            <person name="Smidak R."/>
            <person name="Sarate P."/>
            <person name="Gangsoo J."/>
            <person name="Sialana F."/>
            <person name="Bilban M."/>
            <person name="Lubec G."/>
        </authorList>
    </citation>
    <scope>NUCLEOTIDE SEQUENCE</scope>
    <source>
        <tissue evidence="2">Skin</tissue>
    </source>
</reference>
<dbReference type="Pfam" id="PF06206">
    <property type="entry name" value="CpeT"/>
    <property type="match status" value="1"/>
</dbReference>
<evidence type="ECO:0000256" key="1">
    <source>
        <dbReference type="SAM" id="Phobius"/>
    </source>
</evidence>
<dbReference type="AlphaFoldDB" id="A0A0B7AWU0"/>
<dbReference type="Gene3D" id="2.40.128.590">
    <property type="entry name" value="CpcT/CpeT domain"/>
    <property type="match status" value="1"/>
</dbReference>
<evidence type="ECO:0000313" key="2">
    <source>
        <dbReference type="EMBL" id="CEK84501.1"/>
    </source>
</evidence>
<sequence>LLFLGFCTTTSDMKFFIRLSVLLIAVCVMIVHASAGDIFSDFMTSCNGVYTNSDELTQDTPDQDKHDNLTLIVVPVRILALPGPGIYFEEIWNGELHRREFWSLSSNKENVIDIKIYNVTFPDNYDKISDLQTALAALTPQDIHANVDCVGIFHKLRNGYFIGGKPDCRNIVNGKYPIYAGVITYTNMIFISPLTSSEATTILPYVVDRQGDSFSVPDTPAV</sequence>
<accession>A0A0B7AWU0</accession>
<organism evidence="2">
    <name type="scientific">Arion vulgaris</name>
    <dbReference type="NCBI Taxonomy" id="1028688"/>
    <lineage>
        <taxon>Eukaryota</taxon>
        <taxon>Metazoa</taxon>
        <taxon>Spiralia</taxon>
        <taxon>Lophotrochozoa</taxon>
        <taxon>Mollusca</taxon>
        <taxon>Gastropoda</taxon>
        <taxon>Heterobranchia</taxon>
        <taxon>Euthyneura</taxon>
        <taxon>Panpulmonata</taxon>
        <taxon>Eupulmonata</taxon>
        <taxon>Stylommatophora</taxon>
        <taxon>Helicina</taxon>
        <taxon>Arionoidea</taxon>
        <taxon>Arionidae</taxon>
        <taxon>Arion</taxon>
    </lineage>
</organism>
<dbReference type="GO" id="GO:0016829">
    <property type="term" value="F:lyase activity"/>
    <property type="evidence" value="ECO:0007669"/>
    <property type="project" value="InterPro"/>
</dbReference>
<protein>
    <submittedName>
        <fullName evidence="2">Uncharacterized protein</fullName>
    </submittedName>
</protein>
<feature type="non-terminal residue" evidence="2">
    <location>
        <position position="1"/>
    </location>
</feature>
<dbReference type="InterPro" id="IPR038672">
    <property type="entry name" value="CpcT/CpeT_sf"/>
</dbReference>
<keyword evidence="1" id="KW-0812">Transmembrane</keyword>
<gene>
    <name evidence="2" type="primary">ORF142932</name>
</gene>